<reference evidence="3" key="1">
    <citation type="submission" date="2015-11" db="EMBL/GenBank/DDBJ databases">
        <title>De novo transcriptome assembly of four potential Pierce s Disease insect vectors from Arizona vineyards.</title>
        <authorList>
            <person name="Tassone E.E."/>
        </authorList>
    </citation>
    <scope>NUCLEOTIDE SEQUENCE</scope>
</reference>
<feature type="transmembrane region" description="Helical" evidence="1">
    <location>
        <begin position="31"/>
        <end position="52"/>
    </location>
</feature>
<organism evidence="3">
    <name type="scientific">Cuerna arida</name>
    <dbReference type="NCBI Taxonomy" id="1464854"/>
    <lineage>
        <taxon>Eukaryota</taxon>
        <taxon>Metazoa</taxon>
        <taxon>Ecdysozoa</taxon>
        <taxon>Arthropoda</taxon>
        <taxon>Hexapoda</taxon>
        <taxon>Insecta</taxon>
        <taxon>Pterygota</taxon>
        <taxon>Neoptera</taxon>
        <taxon>Paraneoptera</taxon>
        <taxon>Hemiptera</taxon>
        <taxon>Auchenorrhyncha</taxon>
        <taxon>Membracoidea</taxon>
        <taxon>Cicadellidae</taxon>
        <taxon>Cicadellinae</taxon>
        <taxon>Proconiini</taxon>
        <taxon>Cuerna</taxon>
    </lineage>
</organism>
<evidence type="ECO:0000313" key="3">
    <source>
        <dbReference type="EMBL" id="JAS57139.1"/>
    </source>
</evidence>
<dbReference type="SUPFAM" id="SSF56436">
    <property type="entry name" value="C-type lectin-like"/>
    <property type="match status" value="1"/>
</dbReference>
<feature type="non-terminal residue" evidence="3">
    <location>
        <position position="1"/>
    </location>
</feature>
<sequence length="184" mass="21410">LWVTQYNSGSEEISALSRRYRPFHLIMKRRVLLSAAILVVCYISSVCPQASFLTNQTGSSRKIYRIERFNKVNWHAAFLHCQDHGERLATVESKEESDMIKEEIRRSNIRGDHFWISGTNFVMGQWLWFSTGRPLTYAEWKPGEPNNALGRENCIEVTEQDPDIFVWNDVPCSAVSYPICERFE</sequence>
<dbReference type="Gene3D" id="3.10.100.10">
    <property type="entry name" value="Mannose-Binding Protein A, subunit A"/>
    <property type="match status" value="1"/>
</dbReference>
<protein>
    <recommendedName>
        <fullName evidence="2">C-type lectin domain-containing protein</fullName>
    </recommendedName>
</protein>
<evidence type="ECO:0000259" key="2">
    <source>
        <dbReference type="PROSITE" id="PS50041"/>
    </source>
</evidence>
<dbReference type="Pfam" id="PF00059">
    <property type="entry name" value="Lectin_C"/>
    <property type="match status" value="1"/>
</dbReference>
<gene>
    <name evidence="3" type="ORF">g.14183</name>
</gene>
<dbReference type="InterPro" id="IPR016186">
    <property type="entry name" value="C-type_lectin-like/link_sf"/>
</dbReference>
<proteinExistence type="predicted"/>
<dbReference type="InterPro" id="IPR050111">
    <property type="entry name" value="C-type_lectin/snaclec_domain"/>
</dbReference>
<dbReference type="AlphaFoldDB" id="A0A1B6G3X7"/>
<accession>A0A1B6G3X7</accession>
<keyword evidence="1" id="KW-1133">Transmembrane helix</keyword>
<dbReference type="InterPro" id="IPR001304">
    <property type="entry name" value="C-type_lectin-like"/>
</dbReference>
<dbReference type="PANTHER" id="PTHR22803">
    <property type="entry name" value="MANNOSE, PHOSPHOLIPASE, LECTIN RECEPTOR RELATED"/>
    <property type="match status" value="1"/>
</dbReference>
<dbReference type="PROSITE" id="PS50041">
    <property type="entry name" value="C_TYPE_LECTIN_2"/>
    <property type="match status" value="1"/>
</dbReference>
<feature type="domain" description="C-type lectin" evidence="2">
    <location>
        <begin position="64"/>
        <end position="181"/>
    </location>
</feature>
<keyword evidence="1" id="KW-0812">Transmembrane</keyword>
<dbReference type="InterPro" id="IPR016187">
    <property type="entry name" value="CTDL_fold"/>
</dbReference>
<dbReference type="EMBL" id="GECZ01012630">
    <property type="protein sequence ID" value="JAS57139.1"/>
    <property type="molecule type" value="Transcribed_RNA"/>
</dbReference>
<evidence type="ECO:0000256" key="1">
    <source>
        <dbReference type="SAM" id="Phobius"/>
    </source>
</evidence>
<dbReference type="CDD" id="cd00037">
    <property type="entry name" value="CLECT"/>
    <property type="match status" value="1"/>
</dbReference>
<dbReference type="SMART" id="SM00034">
    <property type="entry name" value="CLECT"/>
    <property type="match status" value="1"/>
</dbReference>
<keyword evidence="1" id="KW-0472">Membrane</keyword>
<name>A0A1B6G3X7_9HEMI</name>